<evidence type="ECO:0000256" key="1">
    <source>
        <dbReference type="ARBA" id="ARBA00004953"/>
    </source>
</evidence>
<dbReference type="InterPro" id="IPR003723">
    <property type="entry name" value="Precorrin-6x_reduct"/>
</dbReference>
<organism evidence="4 5">
    <name type="scientific">Aequitasia blattaphilus</name>
    <dbReference type="NCBI Taxonomy" id="2949332"/>
    <lineage>
        <taxon>Bacteria</taxon>
        <taxon>Bacillati</taxon>
        <taxon>Bacillota</taxon>
        <taxon>Clostridia</taxon>
        <taxon>Lachnospirales</taxon>
        <taxon>Lachnospiraceae</taxon>
        <taxon>Aequitasia</taxon>
    </lineage>
</organism>
<name>A0ABT1E8N7_9FIRM</name>
<evidence type="ECO:0000313" key="4">
    <source>
        <dbReference type="EMBL" id="MCP1102181.1"/>
    </source>
</evidence>
<dbReference type="RefSeq" id="WP_262065965.1">
    <property type="nucleotide sequence ID" value="NZ_JAMXOD010000008.1"/>
</dbReference>
<dbReference type="NCBIfam" id="TIGR00715">
    <property type="entry name" value="precor6x_red"/>
    <property type="match status" value="1"/>
</dbReference>
<gene>
    <name evidence="4" type="primary">cobK</name>
    <name evidence="4" type="ORF">NK125_07085</name>
</gene>
<reference evidence="4 5" key="1">
    <citation type="journal article" date="2022" name="Genome Biol. Evol.">
        <title>Host diet, physiology and behaviors set the stage for Lachnospiraceae cladogenesis.</title>
        <authorList>
            <person name="Vera-Ponce De Leon A."/>
            <person name="Schneider M."/>
            <person name="Jahnes B.C."/>
            <person name="Sadowski V."/>
            <person name="Camuy-Velez L.A."/>
            <person name="Duan J."/>
            <person name="Sabree Z.L."/>
        </authorList>
    </citation>
    <scope>NUCLEOTIDE SEQUENCE [LARGE SCALE GENOMIC DNA]</scope>
    <source>
        <strain evidence="4 5">PAL113</strain>
    </source>
</reference>
<dbReference type="Proteomes" id="UP001523566">
    <property type="component" value="Unassembled WGS sequence"/>
</dbReference>
<keyword evidence="3 4" id="KW-0560">Oxidoreductase</keyword>
<dbReference type="PROSITE" id="PS51014">
    <property type="entry name" value="COBK_CBIJ"/>
    <property type="match status" value="1"/>
</dbReference>
<dbReference type="Pfam" id="PF02571">
    <property type="entry name" value="CbiJ"/>
    <property type="match status" value="1"/>
</dbReference>
<dbReference type="EMBL" id="JAMZFW010000008">
    <property type="protein sequence ID" value="MCP1102181.1"/>
    <property type="molecule type" value="Genomic_DNA"/>
</dbReference>
<accession>A0ABT1E8N7</accession>
<dbReference type="GO" id="GO:0016994">
    <property type="term" value="F:precorrin-6A reductase activity"/>
    <property type="evidence" value="ECO:0007669"/>
    <property type="project" value="UniProtKB-EC"/>
</dbReference>
<comment type="pathway">
    <text evidence="1">Cofactor biosynthesis; adenosylcobalamin biosynthesis.</text>
</comment>
<comment type="caution">
    <text evidence="4">The sequence shown here is derived from an EMBL/GenBank/DDBJ whole genome shotgun (WGS) entry which is preliminary data.</text>
</comment>
<sequence length="256" mass="28693">MGKNVLIFAGTTEGRHIANRLASKVERLYVSVATEYGRESICHDISGEIIWGRMDEEEMAQFLLDKKIHIVIDGTHPFAQLVTANIKKACKKQGVTYLRCLREPEQRESSLQGNENMIVVQSVQEAVAYISQTEGNVLITTGSKELGLYTKIPNYQTRCYARVLSVKESVEKAIALGFQGKHLIAMQGPFSQALNQEMIRHTDARYMVTKESGVNGGYEEKVTAASEGNCKTVVIRRPQEEGYSINEIYRLCLNII</sequence>
<dbReference type="EC" id="1.3.1.54" evidence="4"/>
<evidence type="ECO:0000313" key="5">
    <source>
        <dbReference type="Proteomes" id="UP001523566"/>
    </source>
</evidence>
<evidence type="ECO:0000256" key="2">
    <source>
        <dbReference type="ARBA" id="ARBA00022573"/>
    </source>
</evidence>
<evidence type="ECO:0000256" key="3">
    <source>
        <dbReference type="ARBA" id="ARBA00023002"/>
    </source>
</evidence>
<keyword evidence="2" id="KW-0169">Cobalamin biosynthesis</keyword>
<dbReference type="PANTHER" id="PTHR36925:SF1">
    <property type="entry name" value="COBALT-PRECORRIN-6A REDUCTASE"/>
    <property type="match status" value="1"/>
</dbReference>
<protein>
    <submittedName>
        <fullName evidence="4">Precorrin-6A reductase</fullName>
        <ecNumber evidence="4">1.3.1.54</ecNumber>
    </submittedName>
</protein>
<proteinExistence type="predicted"/>
<dbReference type="PANTHER" id="PTHR36925">
    <property type="entry name" value="COBALT-PRECORRIN-6A REDUCTASE"/>
    <property type="match status" value="1"/>
</dbReference>
<keyword evidence="5" id="KW-1185">Reference proteome</keyword>